<dbReference type="InterPro" id="IPR052967">
    <property type="entry name" value="Stress_Response_Assoc"/>
</dbReference>
<dbReference type="PANTHER" id="PTHR38463">
    <property type="entry name" value="STRESS RESPONSE PROTEIN YSNF"/>
    <property type="match status" value="1"/>
</dbReference>
<dbReference type="InterPro" id="IPR019060">
    <property type="entry name" value="DUF2382"/>
</dbReference>
<dbReference type="SUPFAM" id="SSF50346">
    <property type="entry name" value="PRC-barrel domain"/>
    <property type="match status" value="1"/>
</dbReference>
<dbReference type="Proteomes" id="UP001500013">
    <property type="component" value="Unassembled WGS sequence"/>
</dbReference>
<accession>A0ABN2RNE7</accession>
<dbReference type="InterPro" id="IPR014747">
    <property type="entry name" value="Bac_photo_RC_H_C"/>
</dbReference>
<dbReference type="InterPro" id="IPR027275">
    <property type="entry name" value="PRC-brl_dom"/>
</dbReference>
<evidence type="ECO:0000259" key="2">
    <source>
        <dbReference type="Pfam" id="PF05239"/>
    </source>
</evidence>
<feature type="compositionally biased region" description="Gly residues" evidence="1">
    <location>
        <begin position="116"/>
        <end position="137"/>
    </location>
</feature>
<dbReference type="Gene3D" id="3.90.50.10">
    <property type="entry name" value="Photosynthetic Reaction Center, subunit H, domain 2"/>
    <property type="match status" value="1"/>
</dbReference>
<dbReference type="InterPro" id="IPR011033">
    <property type="entry name" value="PRC_barrel-like_sf"/>
</dbReference>
<feature type="domain" description="PRC-barrel" evidence="2">
    <location>
        <begin position="18"/>
        <end position="87"/>
    </location>
</feature>
<evidence type="ECO:0000256" key="1">
    <source>
        <dbReference type="SAM" id="MobiDB-lite"/>
    </source>
</evidence>
<organism evidence="4 5">
    <name type="scientific">Terrabacter lapilli</name>
    <dbReference type="NCBI Taxonomy" id="436231"/>
    <lineage>
        <taxon>Bacteria</taxon>
        <taxon>Bacillati</taxon>
        <taxon>Actinomycetota</taxon>
        <taxon>Actinomycetes</taxon>
        <taxon>Micrococcales</taxon>
        <taxon>Intrasporangiaceae</taxon>
        <taxon>Terrabacter</taxon>
    </lineage>
</organism>
<feature type="region of interest" description="Disordered" evidence="1">
    <location>
        <begin position="115"/>
        <end position="184"/>
    </location>
</feature>
<proteinExistence type="predicted"/>
<protein>
    <submittedName>
        <fullName evidence="4">PRC and DUF2382 domain-containing protein</fullName>
    </submittedName>
</protein>
<dbReference type="Pfam" id="PF05239">
    <property type="entry name" value="PRC"/>
    <property type="match status" value="1"/>
</dbReference>
<feature type="domain" description="DUF2382" evidence="3">
    <location>
        <begin position="167"/>
        <end position="278"/>
    </location>
</feature>
<feature type="compositionally biased region" description="Basic and acidic residues" evidence="1">
    <location>
        <begin position="272"/>
        <end position="289"/>
    </location>
</feature>
<dbReference type="Pfam" id="PF09557">
    <property type="entry name" value="DUF2382"/>
    <property type="match status" value="1"/>
</dbReference>
<keyword evidence="5" id="KW-1185">Reference proteome</keyword>
<reference evidence="4 5" key="1">
    <citation type="journal article" date="2019" name="Int. J. Syst. Evol. Microbiol.">
        <title>The Global Catalogue of Microorganisms (GCM) 10K type strain sequencing project: providing services to taxonomists for standard genome sequencing and annotation.</title>
        <authorList>
            <consortium name="The Broad Institute Genomics Platform"/>
            <consortium name="The Broad Institute Genome Sequencing Center for Infectious Disease"/>
            <person name="Wu L."/>
            <person name="Ma J."/>
        </authorList>
    </citation>
    <scope>NUCLEOTIDE SEQUENCE [LARGE SCALE GENOMIC DNA]</scope>
    <source>
        <strain evidence="4 5">JCM 15628</strain>
    </source>
</reference>
<evidence type="ECO:0000313" key="4">
    <source>
        <dbReference type="EMBL" id="GAA1972054.1"/>
    </source>
</evidence>
<dbReference type="EMBL" id="BAAAPU010000003">
    <property type="protein sequence ID" value="GAA1972054.1"/>
    <property type="molecule type" value="Genomic_DNA"/>
</dbReference>
<sequence>MSVGACTVKEKQMISTNELSTLPGTTVYGSDGEKIGRAGQAYVDDQSGQPEWVTVNTGLFGTKETFVPLQGAQLSGDGLTVPFTKDHVKDAPNVDPENGHLDESEEQRLFAHYELGGAGSGGDGQTGTVSGGGGGVGHATDGAGFSSEDEAATVGHDTSGPTTDEAMTRSEEQLQVGTESRESGRARLRKYVVTEQQTVQVPVTREEVRIEREPITDANVGEAMDGPAISEEEHEVVLHEEQPVVDKQAVPVERVRLGKEQVTEQETVSEQVRQERIEAEGPGVTDDRA</sequence>
<comment type="caution">
    <text evidence="4">The sequence shown here is derived from an EMBL/GenBank/DDBJ whole genome shotgun (WGS) entry which is preliminary data.</text>
</comment>
<dbReference type="NCBIfam" id="TIGR02271">
    <property type="entry name" value="YsnF/AvaK domain"/>
    <property type="match status" value="1"/>
</dbReference>
<dbReference type="PANTHER" id="PTHR38463:SF1">
    <property type="entry name" value="STRESS RESPONSE PROTEIN YSNF"/>
    <property type="match status" value="1"/>
</dbReference>
<evidence type="ECO:0000313" key="5">
    <source>
        <dbReference type="Proteomes" id="UP001500013"/>
    </source>
</evidence>
<feature type="region of interest" description="Disordered" evidence="1">
    <location>
        <begin position="260"/>
        <end position="289"/>
    </location>
</feature>
<gene>
    <name evidence="4" type="ORF">GCM10009817_10190</name>
</gene>
<name>A0ABN2RNE7_9MICO</name>
<evidence type="ECO:0000259" key="3">
    <source>
        <dbReference type="Pfam" id="PF09557"/>
    </source>
</evidence>